<accession>A0A9I9CWT2</accession>
<dbReference type="GO" id="GO:0009793">
    <property type="term" value="P:embryo development ending in seed dormancy"/>
    <property type="evidence" value="ECO:0007669"/>
    <property type="project" value="EnsemblPlants"/>
</dbReference>
<evidence type="ECO:0000256" key="1">
    <source>
        <dbReference type="SAM" id="Phobius"/>
    </source>
</evidence>
<dbReference type="EnsemblPlants" id="MELO3C009602.2.1">
    <property type="protein sequence ID" value="MELO3C009602.2.1"/>
    <property type="gene ID" value="MELO3C009602.2"/>
</dbReference>
<dbReference type="Gramene" id="MELO3C009602.2.1">
    <property type="protein sequence ID" value="MELO3C009602.2.1"/>
    <property type="gene ID" value="MELO3C009602.2"/>
</dbReference>
<protein>
    <submittedName>
        <fullName evidence="2">Uncharacterized protein</fullName>
    </submittedName>
</protein>
<dbReference type="AlphaFoldDB" id="A0A9I9CWT2"/>
<proteinExistence type="predicted"/>
<name>A0A9I9CWT2_CUCME</name>
<keyword evidence="1" id="KW-0472">Membrane</keyword>
<dbReference type="GO" id="GO:0010431">
    <property type="term" value="P:seed maturation"/>
    <property type="evidence" value="ECO:0007669"/>
    <property type="project" value="EnsemblPlants"/>
</dbReference>
<keyword evidence="1" id="KW-0812">Transmembrane</keyword>
<organism evidence="2">
    <name type="scientific">Cucumis melo</name>
    <name type="common">Muskmelon</name>
    <dbReference type="NCBI Taxonomy" id="3656"/>
    <lineage>
        <taxon>Eukaryota</taxon>
        <taxon>Viridiplantae</taxon>
        <taxon>Streptophyta</taxon>
        <taxon>Embryophyta</taxon>
        <taxon>Tracheophyta</taxon>
        <taxon>Spermatophyta</taxon>
        <taxon>Magnoliopsida</taxon>
        <taxon>eudicotyledons</taxon>
        <taxon>Gunneridae</taxon>
        <taxon>Pentapetalae</taxon>
        <taxon>rosids</taxon>
        <taxon>fabids</taxon>
        <taxon>Cucurbitales</taxon>
        <taxon>Cucurbitaceae</taxon>
        <taxon>Benincaseae</taxon>
        <taxon>Cucumis</taxon>
    </lineage>
</organism>
<evidence type="ECO:0000313" key="2">
    <source>
        <dbReference type="EnsemblPlants" id="MELO3C009602.2.1"/>
    </source>
</evidence>
<sequence length="237" mass="26619">MGTREVYEQKLRSGNLYHEPTMNPGLGSPRCPRCFSLLKPDPDKSEWAVNPVLHDVTAVAGSGLGGLLSAVHAYNTGIPHLLSYVKGPKWLPFVIGVPALLLCSSAGATFGGKGFLLFSLHHSLLIDFLLKGVKCPLFSSLFMELYNETWHHSFSRKKSLPFGAQYESVNTHGIMQKGTLAWPFFPCRDVYLRWKTGRVKLHFSLLPFSNRFYDTLLYWPSAPLQSLKKLGFRCENE</sequence>
<dbReference type="GO" id="GO:0005634">
    <property type="term" value="C:nucleus"/>
    <property type="evidence" value="ECO:0007669"/>
    <property type="project" value="EnsemblPlants"/>
</dbReference>
<dbReference type="PANTHER" id="PTHR34459">
    <property type="entry name" value="OS01G0264500 PROTEIN"/>
    <property type="match status" value="1"/>
</dbReference>
<reference evidence="2" key="1">
    <citation type="submission" date="2023-03" db="UniProtKB">
        <authorList>
            <consortium name="EnsemblPlants"/>
        </authorList>
    </citation>
    <scope>IDENTIFICATION</scope>
</reference>
<keyword evidence="1" id="KW-1133">Transmembrane helix</keyword>
<dbReference type="PANTHER" id="PTHR34459:SF2">
    <property type="entry name" value="TRANSMEMBRANE PROTEIN"/>
    <property type="match status" value="1"/>
</dbReference>
<feature type="transmembrane region" description="Helical" evidence="1">
    <location>
        <begin position="90"/>
        <end position="108"/>
    </location>
</feature>